<feature type="domain" description="Ubiquitin-like" evidence="9">
    <location>
        <begin position="214"/>
        <end position="280"/>
    </location>
</feature>
<evidence type="ECO:0000256" key="6">
    <source>
        <dbReference type="ARBA" id="ARBA00022737"/>
    </source>
</evidence>
<organism evidence="10">
    <name type="scientific">Brassica napus</name>
    <name type="common">Rape</name>
    <dbReference type="NCBI Taxonomy" id="3708"/>
    <lineage>
        <taxon>Eukaryota</taxon>
        <taxon>Viridiplantae</taxon>
        <taxon>Streptophyta</taxon>
        <taxon>Embryophyta</taxon>
        <taxon>Tracheophyta</taxon>
        <taxon>Spermatophyta</taxon>
        <taxon>Magnoliopsida</taxon>
        <taxon>eudicotyledons</taxon>
        <taxon>Gunneridae</taxon>
        <taxon>Pentapetalae</taxon>
        <taxon>rosids</taxon>
        <taxon>malvids</taxon>
        <taxon>Brassicales</taxon>
        <taxon>Brassicaceae</taxon>
        <taxon>Brassiceae</taxon>
        <taxon>Brassica</taxon>
    </lineage>
</organism>
<keyword evidence="4" id="KW-0963">Cytoplasm</keyword>
<evidence type="ECO:0000256" key="5">
    <source>
        <dbReference type="ARBA" id="ARBA00022499"/>
    </source>
</evidence>
<proteinExistence type="inferred from homology"/>
<keyword evidence="8" id="KW-0539">Nucleus</keyword>
<evidence type="ECO:0000256" key="4">
    <source>
        <dbReference type="ARBA" id="ARBA00022490"/>
    </source>
</evidence>
<evidence type="ECO:0000256" key="2">
    <source>
        <dbReference type="ARBA" id="ARBA00004496"/>
    </source>
</evidence>
<feature type="domain" description="Ubiquitin-like" evidence="9">
    <location>
        <begin position="140"/>
        <end position="196"/>
    </location>
</feature>
<dbReference type="InterPro" id="IPR029071">
    <property type="entry name" value="Ubiquitin-like_domsf"/>
</dbReference>
<evidence type="ECO:0000256" key="7">
    <source>
        <dbReference type="ARBA" id="ARBA00022843"/>
    </source>
</evidence>
<accession>A0A816I5Y9</accession>
<dbReference type="Gene3D" id="3.10.20.90">
    <property type="entry name" value="Phosphatidylinositol 3-kinase Catalytic Subunit, Chain A, domain 1"/>
    <property type="match status" value="4"/>
</dbReference>
<dbReference type="OrthoDB" id="419317at2759"/>
<keyword evidence="5" id="KW-1017">Isopeptide bond</keyword>
<dbReference type="Pfam" id="PF00240">
    <property type="entry name" value="ubiquitin"/>
    <property type="match status" value="4"/>
</dbReference>
<dbReference type="GO" id="GO:0005634">
    <property type="term" value="C:nucleus"/>
    <property type="evidence" value="ECO:0007669"/>
    <property type="project" value="UniProtKB-SubCell"/>
</dbReference>
<keyword evidence="7" id="KW-0832">Ubl conjugation</keyword>
<dbReference type="SUPFAM" id="SSF54236">
    <property type="entry name" value="Ubiquitin-like"/>
    <property type="match status" value="4"/>
</dbReference>
<dbReference type="InterPro" id="IPR019956">
    <property type="entry name" value="Ubiquitin_dom"/>
</dbReference>
<sequence length="442" mass="49964">MLSPRIQSKMPLSPNQSIYSIYLNGTLKKEKSKGSLGWILDAVRQMPNFQQMESTMHSRIGVGCGMQIFVKTLSGRTLFTLEVESSDTVDSVKEKIQDKVGIPPDHLSLTFAGELLIASRTLDYYDIHDKSTLMLIRHGAKISVNILQMKRFDFEFEVSDTVDSVKAKIHAVAGIPPYMQKLFYSDELLKGDRTLAGECVGGEITMHEYLRGDMHISVKFMEERTFTFYNSDHIDNVKAKIRDEVGIPRHQQTLTLEGQLLEGGRTLADYRIRMDSTLDLRDGSMQIYVKTLTGKVFPLSVESSKTIYDVMKKISDVEGIPSSMQRLIFNDQQLQYGRTLGYYNVPKESTLFLVLRFRGGGGGFRTTITIEPLLGKTLILRIESASNPITDIPLPSPALPSGVDTLSSTWLEYLLSFLITIKGYSEKWGLRLSWVLFSRIRR</sequence>
<evidence type="ECO:0000259" key="9">
    <source>
        <dbReference type="PROSITE" id="PS50053"/>
    </source>
</evidence>
<dbReference type="InterPro" id="IPR050158">
    <property type="entry name" value="Ubiquitin_ubiquitin-like"/>
</dbReference>
<feature type="domain" description="Ubiquitin-like" evidence="9">
    <location>
        <begin position="285"/>
        <end position="360"/>
    </location>
</feature>
<evidence type="ECO:0000313" key="10">
    <source>
        <dbReference type="EMBL" id="CAF1700326.1"/>
    </source>
</evidence>
<comment type="subcellular location">
    <subcellularLocation>
        <location evidence="2">Cytoplasm</location>
    </subcellularLocation>
    <subcellularLocation>
        <location evidence="1">Nucleus</location>
    </subcellularLocation>
</comment>
<name>A0A816I5Y9_BRANA</name>
<dbReference type="FunFam" id="3.10.20.90:FF:000469">
    <property type="entry name" value="Polyubiquitin-C"/>
    <property type="match status" value="1"/>
</dbReference>
<protein>
    <submittedName>
        <fullName evidence="10">(rape) hypothetical protein</fullName>
    </submittedName>
</protein>
<dbReference type="GO" id="GO:0003729">
    <property type="term" value="F:mRNA binding"/>
    <property type="evidence" value="ECO:0007669"/>
    <property type="project" value="UniProtKB-ARBA"/>
</dbReference>
<comment type="similarity">
    <text evidence="3">Belongs to the ubiquitin family.</text>
</comment>
<evidence type="ECO:0000256" key="3">
    <source>
        <dbReference type="ARBA" id="ARBA00008430"/>
    </source>
</evidence>
<keyword evidence="6" id="KW-0677">Repeat</keyword>
<dbReference type="GO" id="GO:0005737">
    <property type="term" value="C:cytoplasm"/>
    <property type="evidence" value="ECO:0007669"/>
    <property type="project" value="UniProtKB-SubCell"/>
</dbReference>
<dbReference type="EMBL" id="HG994367">
    <property type="protein sequence ID" value="CAF1700326.1"/>
    <property type="molecule type" value="Genomic_DNA"/>
</dbReference>
<gene>
    <name evidence="10" type="ORF">DARMORV10_C03P24180.1</name>
</gene>
<dbReference type="PANTHER" id="PTHR10666">
    <property type="entry name" value="UBIQUITIN"/>
    <property type="match status" value="1"/>
</dbReference>
<reference evidence="10" key="1">
    <citation type="submission" date="2021-01" db="EMBL/GenBank/DDBJ databases">
        <authorList>
            <consortium name="Genoscope - CEA"/>
            <person name="William W."/>
        </authorList>
    </citation>
    <scope>NUCLEOTIDE SEQUENCE</scope>
</reference>
<dbReference type="PROSITE" id="PS50053">
    <property type="entry name" value="UBIQUITIN_2"/>
    <property type="match status" value="4"/>
</dbReference>
<dbReference type="PRINTS" id="PR00348">
    <property type="entry name" value="UBIQUITIN"/>
</dbReference>
<dbReference type="Proteomes" id="UP001295469">
    <property type="component" value="Chromosome C03"/>
</dbReference>
<evidence type="ECO:0000256" key="8">
    <source>
        <dbReference type="ARBA" id="ARBA00023242"/>
    </source>
</evidence>
<feature type="domain" description="Ubiquitin-like" evidence="9">
    <location>
        <begin position="66"/>
        <end position="136"/>
    </location>
</feature>
<evidence type="ECO:0000256" key="1">
    <source>
        <dbReference type="ARBA" id="ARBA00004123"/>
    </source>
</evidence>
<dbReference type="InterPro" id="IPR000626">
    <property type="entry name" value="Ubiquitin-like_dom"/>
</dbReference>
<dbReference type="CDD" id="cd17039">
    <property type="entry name" value="Ubl_ubiquitin_like"/>
    <property type="match status" value="1"/>
</dbReference>
<dbReference type="SMART" id="SM00213">
    <property type="entry name" value="UBQ"/>
    <property type="match status" value="4"/>
</dbReference>
<dbReference type="AlphaFoldDB" id="A0A816I5Y9"/>